<protein>
    <submittedName>
        <fullName evidence="1">Uncharacterized protein</fullName>
    </submittedName>
</protein>
<sequence>MEVGVGLVVVRLGAGCSIHLETRRCWSSPLMAKLDEKVWSSFVSCVCLERELLAAAVKKMRGFGGLTRVLGGASSDLVFRSSCLGVAFDREEGRRGSGFV</sequence>
<organism evidence="1 2">
    <name type="scientific">Solanum tuberosum</name>
    <name type="common">Potato</name>
    <dbReference type="NCBI Taxonomy" id="4113"/>
    <lineage>
        <taxon>Eukaryota</taxon>
        <taxon>Viridiplantae</taxon>
        <taxon>Streptophyta</taxon>
        <taxon>Embryophyta</taxon>
        <taxon>Tracheophyta</taxon>
        <taxon>Spermatophyta</taxon>
        <taxon>Magnoliopsida</taxon>
        <taxon>eudicotyledons</taxon>
        <taxon>Gunneridae</taxon>
        <taxon>Pentapetalae</taxon>
        <taxon>asterids</taxon>
        <taxon>lamiids</taxon>
        <taxon>Solanales</taxon>
        <taxon>Solanaceae</taxon>
        <taxon>Solanoideae</taxon>
        <taxon>Solaneae</taxon>
        <taxon>Solanum</taxon>
    </lineage>
</organism>
<evidence type="ECO:0000313" key="2">
    <source>
        <dbReference type="Proteomes" id="UP000011115"/>
    </source>
</evidence>
<reference evidence="1" key="2">
    <citation type="submission" date="2015-06" db="UniProtKB">
        <authorList>
            <consortium name="EnsemblPlants"/>
        </authorList>
    </citation>
    <scope>IDENTIFICATION</scope>
    <source>
        <strain evidence="1">DM1-3 516 R44</strain>
    </source>
</reference>
<dbReference type="EnsemblPlants" id="PGSC0003DMT400070314">
    <property type="protein sequence ID" value="PGSC0003DMT400070314"/>
    <property type="gene ID" value="PGSC0003DMG400027339"/>
</dbReference>
<dbReference type="HOGENOM" id="CLU_2311105_0_0_1"/>
<evidence type="ECO:0000313" key="1">
    <source>
        <dbReference type="EnsemblPlants" id="PGSC0003DMT400070314"/>
    </source>
</evidence>
<reference evidence="2" key="1">
    <citation type="journal article" date="2011" name="Nature">
        <title>Genome sequence and analysis of the tuber crop potato.</title>
        <authorList>
            <consortium name="The Potato Genome Sequencing Consortium"/>
        </authorList>
    </citation>
    <scope>NUCLEOTIDE SEQUENCE [LARGE SCALE GENOMIC DNA]</scope>
    <source>
        <strain evidence="2">cv. DM1-3 516 R44</strain>
    </source>
</reference>
<dbReference type="AlphaFoldDB" id="M1CLZ3"/>
<dbReference type="Gramene" id="PGSC0003DMT400070314">
    <property type="protein sequence ID" value="PGSC0003DMT400070314"/>
    <property type="gene ID" value="PGSC0003DMG400027339"/>
</dbReference>
<keyword evidence="2" id="KW-1185">Reference proteome</keyword>
<dbReference type="PaxDb" id="4113-PGSC0003DMT400070314"/>
<proteinExistence type="predicted"/>
<accession>M1CLZ3</accession>
<dbReference type="InParanoid" id="M1CLZ3"/>
<name>M1CLZ3_SOLTU</name>
<dbReference type="Proteomes" id="UP000011115">
    <property type="component" value="Unassembled WGS sequence"/>
</dbReference>